<organism evidence="2 3">
    <name type="scientific">Plutella xylostella</name>
    <name type="common">Diamondback moth</name>
    <name type="synonym">Plutella maculipennis</name>
    <dbReference type="NCBI Taxonomy" id="51655"/>
    <lineage>
        <taxon>Eukaryota</taxon>
        <taxon>Metazoa</taxon>
        <taxon>Ecdysozoa</taxon>
        <taxon>Arthropoda</taxon>
        <taxon>Hexapoda</taxon>
        <taxon>Insecta</taxon>
        <taxon>Pterygota</taxon>
        <taxon>Neoptera</taxon>
        <taxon>Endopterygota</taxon>
        <taxon>Lepidoptera</taxon>
        <taxon>Glossata</taxon>
        <taxon>Ditrysia</taxon>
        <taxon>Yponomeutoidea</taxon>
        <taxon>Plutellidae</taxon>
        <taxon>Plutella</taxon>
    </lineage>
</organism>
<feature type="non-terminal residue" evidence="2">
    <location>
        <position position="1"/>
    </location>
</feature>
<name>A0A8S4G760_PLUXY</name>
<evidence type="ECO:0000259" key="1">
    <source>
        <dbReference type="PROSITE" id="PS51020"/>
    </source>
</evidence>
<reference evidence="2" key="1">
    <citation type="submission" date="2020-11" db="EMBL/GenBank/DDBJ databases">
        <authorList>
            <person name="Whiteford S."/>
        </authorList>
    </citation>
    <scope>NUCLEOTIDE SEQUENCE</scope>
</reference>
<dbReference type="Pfam" id="PF06468">
    <property type="entry name" value="Spond_N"/>
    <property type="match status" value="1"/>
</dbReference>
<gene>
    <name evidence="2" type="ORF">PLXY2_LOCUS13985</name>
</gene>
<sequence length="171" mass="18234">QSHNSSYTLHRVGLVSRPSVLQYTATGALPALVEEGEGRGEVYDQFSAPGVKRGEGETGNMVFVDGRHSLVSLMCRLVPSPDWFVGVDSVDLCVDAAWVEEITLDASYIGYIMYIVQGWLATGLGVNPHCREQRDADQAARGATAATRGVGERGLPAAAHAAIAEDFATKV</sequence>
<dbReference type="InterPro" id="IPR009465">
    <property type="entry name" value="Spondin_N"/>
</dbReference>
<dbReference type="Gene3D" id="2.60.40.2130">
    <property type="entry name" value="F-spondin domain"/>
    <property type="match status" value="1"/>
</dbReference>
<protein>
    <submittedName>
        <fullName evidence="2">(diamondback moth) hypothetical protein</fullName>
    </submittedName>
</protein>
<evidence type="ECO:0000313" key="3">
    <source>
        <dbReference type="Proteomes" id="UP000653454"/>
    </source>
</evidence>
<accession>A0A8S4G760</accession>
<dbReference type="PROSITE" id="PS51020">
    <property type="entry name" value="SPONDIN"/>
    <property type="match status" value="1"/>
</dbReference>
<proteinExistence type="predicted"/>
<feature type="non-terminal residue" evidence="2">
    <location>
        <position position="171"/>
    </location>
</feature>
<dbReference type="EMBL" id="CAJHNJ030000112">
    <property type="protein sequence ID" value="CAG9135714.1"/>
    <property type="molecule type" value="Genomic_DNA"/>
</dbReference>
<dbReference type="AlphaFoldDB" id="A0A8S4G760"/>
<dbReference type="InterPro" id="IPR038678">
    <property type="entry name" value="Spondin_N_sf"/>
</dbReference>
<dbReference type="Proteomes" id="UP000653454">
    <property type="component" value="Unassembled WGS sequence"/>
</dbReference>
<comment type="caution">
    <text evidence="2">The sequence shown here is derived from an EMBL/GenBank/DDBJ whole genome shotgun (WGS) entry which is preliminary data.</text>
</comment>
<feature type="domain" description="Spondin" evidence="1">
    <location>
        <begin position="1"/>
        <end position="143"/>
    </location>
</feature>
<evidence type="ECO:0000313" key="2">
    <source>
        <dbReference type="EMBL" id="CAG9135714.1"/>
    </source>
</evidence>
<keyword evidence="3" id="KW-1185">Reference proteome</keyword>